<dbReference type="InterPro" id="IPR043429">
    <property type="entry name" value="ArtM/GltK/GlnP/TcyL/YhdX-like"/>
</dbReference>
<dbReference type="EMBL" id="JBHRSS010000001">
    <property type="protein sequence ID" value="MFC3102325.1"/>
    <property type="molecule type" value="Genomic_DNA"/>
</dbReference>
<feature type="transmembrane region" description="Helical" evidence="9">
    <location>
        <begin position="139"/>
        <end position="158"/>
    </location>
</feature>
<protein>
    <submittedName>
        <fullName evidence="11">Amino acid ABC transporter permease</fullName>
    </submittedName>
</protein>
<dbReference type="PROSITE" id="PS50928">
    <property type="entry name" value="ABC_TM1"/>
    <property type="match status" value="1"/>
</dbReference>
<keyword evidence="3 9" id="KW-0813">Transport</keyword>
<dbReference type="Proteomes" id="UP001595462">
    <property type="component" value="Unassembled WGS sequence"/>
</dbReference>
<evidence type="ECO:0000313" key="11">
    <source>
        <dbReference type="EMBL" id="MFC3102325.1"/>
    </source>
</evidence>
<evidence type="ECO:0000256" key="4">
    <source>
        <dbReference type="ARBA" id="ARBA00022475"/>
    </source>
</evidence>
<evidence type="ECO:0000256" key="3">
    <source>
        <dbReference type="ARBA" id="ARBA00022448"/>
    </source>
</evidence>
<feature type="transmembrane region" description="Helical" evidence="9">
    <location>
        <begin position="26"/>
        <end position="43"/>
    </location>
</feature>
<organism evidence="11 12">
    <name type="scientific">Salinisphaera aquimarina</name>
    <dbReference type="NCBI Taxonomy" id="2094031"/>
    <lineage>
        <taxon>Bacteria</taxon>
        <taxon>Pseudomonadati</taxon>
        <taxon>Pseudomonadota</taxon>
        <taxon>Gammaproteobacteria</taxon>
        <taxon>Salinisphaerales</taxon>
        <taxon>Salinisphaeraceae</taxon>
        <taxon>Salinisphaera</taxon>
    </lineage>
</organism>
<evidence type="ECO:0000256" key="6">
    <source>
        <dbReference type="ARBA" id="ARBA00022970"/>
    </source>
</evidence>
<evidence type="ECO:0000256" key="7">
    <source>
        <dbReference type="ARBA" id="ARBA00022989"/>
    </source>
</evidence>
<dbReference type="RefSeq" id="WP_380685265.1">
    <property type="nucleotide sequence ID" value="NZ_JBHRSS010000001.1"/>
</dbReference>
<keyword evidence="7 9" id="KW-1133">Transmembrane helix</keyword>
<dbReference type="Pfam" id="PF00528">
    <property type="entry name" value="BPD_transp_1"/>
    <property type="match status" value="1"/>
</dbReference>
<keyword evidence="8 9" id="KW-0472">Membrane</keyword>
<dbReference type="InterPro" id="IPR000515">
    <property type="entry name" value="MetI-like"/>
</dbReference>
<dbReference type="InterPro" id="IPR035906">
    <property type="entry name" value="MetI-like_sf"/>
</dbReference>
<dbReference type="PANTHER" id="PTHR30614">
    <property type="entry name" value="MEMBRANE COMPONENT OF AMINO ACID ABC TRANSPORTER"/>
    <property type="match status" value="1"/>
</dbReference>
<keyword evidence="4" id="KW-1003">Cell membrane</keyword>
<feature type="transmembrane region" description="Helical" evidence="9">
    <location>
        <begin position="207"/>
        <end position="225"/>
    </location>
</feature>
<evidence type="ECO:0000256" key="2">
    <source>
        <dbReference type="ARBA" id="ARBA00010072"/>
    </source>
</evidence>
<evidence type="ECO:0000256" key="8">
    <source>
        <dbReference type="ARBA" id="ARBA00023136"/>
    </source>
</evidence>
<keyword evidence="12" id="KW-1185">Reference proteome</keyword>
<feature type="transmembrane region" description="Helical" evidence="9">
    <location>
        <begin position="115"/>
        <end position="133"/>
    </location>
</feature>
<evidence type="ECO:0000313" key="12">
    <source>
        <dbReference type="Proteomes" id="UP001595462"/>
    </source>
</evidence>
<evidence type="ECO:0000259" key="10">
    <source>
        <dbReference type="PROSITE" id="PS50928"/>
    </source>
</evidence>
<comment type="similarity">
    <text evidence="2">Belongs to the binding-protein-dependent transport system permease family. HisMQ subfamily.</text>
</comment>
<sequence>MSGDSDRARTPRKRLSPRRRARRIRIAQYVVLGLLVVAAGWGADWSTIGHTFFDPGLIGGTIAHGLWRALWNTIAYSAGGFLIGLVAGTLLALMRLSDVAPYRWLATIYIEFFRGLPALVVFMAFSLLPLAFPGLAMPWPPYGTVWAALGIVGSAYMAETIRAGILAVPTGQIEAARSLGMSAGQALRKVTLPQAFRIMIPPLTNELIMLIKDSSLVFIVGLSAANFDLTKFGRAAANTHVNITPLVVAGLGYLLITLPLSILVRRMEAAAARGR</sequence>
<comment type="caution">
    <text evidence="11">The sequence shown here is derived from an EMBL/GenBank/DDBJ whole genome shotgun (WGS) entry which is preliminary data.</text>
</comment>
<dbReference type="CDD" id="cd06261">
    <property type="entry name" value="TM_PBP2"/>
    <property type="match status" value="1"/>
</dbReference>
<evidence type="ECO:0000256" key="1">
    <source>
        <dbReference type="ARBA" id="ARBA00004429"/>
    </source>
</evidence>
<dbReference type="SUPFAM" id="SSF161098">
    <property type="entry name" value="MetI-like"/>
    <property type="match status" value="1"/>
</dbReference>
<dbReference type="PANTHER" id="PTHR30614:SF1">
    <property type="entry name" value="GLUTAMATE_ASPARTATE IMPORT PERMEASE PROTEIN GLTK"/>
    <property type="match status" value="1"/>
</dbReference>
<keyword evidence="5 9" id="KW-0812">Transmembrane</keyword>
<dbReference type="InterPro" id="IPR010065">
    <property type="entry name" value="AA_ABC_transptr_permease_3TM"/>
</dbReference>
<name>A0ABV7EKH9_9GAMM</name>
<keyword evidence="6" id="KW-0029">Amino-acid transport</keyword>
<accession>A0ABV7EKH9</accession>
<feature type="transmembrane region" description="Helical" evidence="9">
    <location>
        <begin position="74"/>
        <end position="94"/>
    </location>
</feature>
<feature type="domain" description="ABC transmembrane type-1" evidence="10">
    <location>
        <begin position="70"/>
        <end position="264"/>
    </location>
</feature>
<comment type="subcellular location">
    <subcellularLocation>
        <location evidence="1">Cell inner membrane</location>
        <topology evidence="1">Multi-pass membrane protein</topology>
    </subcellularLocation>
    <subcellularLocation>
        <location evidence="9">Cell membrane</location>
        <topology evidence="9">Multi-pass membrane protein</topology>
    </subcellularLocation>
</comment>
<evidence type="ECO:0000256" key="9">
    <source>
        <dbReference type="RuleBase" id="RU363032"/>
    </source>
</evidence>
<dbReference type="Gene3D" id="1.10.3720.10">
    <property type="entry name" value="MetI-like"/>
    <property type="match status" value="1"/>
</dbReference>
<feature type="transmembrane region" description="Helical" evidence="9">
    <location>
        <begin position="245"/>
        <end position="264"/>
    </location>
</feature>
<dbReference type="NCBIfam" id="TIGR01726">
    <property type="entry name" value="HEQRo_perm_3TM"/>
    <property type="match status" value="1"/>
</dbReference>
<gene>
    <name evidence="11" type="ORF">ACFOSU_00295</name>
</gene>
<evidence type="ECO:0000256" key="5">
    <source>
        <dbReference type="ARBA" id="ARBA00022692"/>
    </source>
</evidence>
<proteinExistence type="inferred from homology"/>
<reference evidence="12" key="1">
    <citation type="journal article" date="2019" name="Int. J. Syst. Evol. Microbiol.">
        <title>The Global Catalogue of Microorganisms (GCM) 10K type strain sequencing project: providing services to taxonomists for standard genome sequencing and annotation.</title>
        <authorList>
            <consortium name="The Broad Institute Genomics Platform"/>
            <consortium name="The Broad Institute Genome Sequencing Center for Infectious Disease"/>
            <person name="Wu L."/>
            <person name="Ma J."/>
        </authorList>
    </citation>
    <scope>NUCLEOTIDE SEQUENCE [LARGE SCALE GENOMIC DNA]</scope>
    <source>
        <strain evidence="12">KCTC 52640</strain>
    </source>
</reference>